<evidence type="ECO:0000313" key="4">
    <source>
        <dbReference type="EMBL" id="MDG4946494.1"/>
    </source>
</evidence>
<reference evidence="4" key="1">
    <citation type="submission" date="2022-07" db="EMBL/GenBank/DDBJ databases">
        <title>Description and genome-wide analysis of Profundicola chukchiensis gen. nov., sp. nov., marine bacteria isolated from bottom sediments of the Chukchi Sea.</title>
        <authorList>
            <person name="Romanenko L."/>
            <person name="Otstavnykh N."/>
            <person name="Kurilenko V."/>
            <person name="Eremeev V."/>
            <person name="Velansky P."/>
            <person name="Mikhailov V."/>
            <person name="Isaeva M."/>
        </authorList>
    </citation>
    <scope>NUCLEOTIDE SEQUENCE</scope>
    <source>
        <strain evidence="4">KMM 9713</strain>
    </source>
</reference>
<accession>A0A9X4N3Z1</accession>
<dbReference type="PRINTS" id="PR00080">
    <property type="entry name" value="SDRFAMILY"/>
</dbReference>
<evidence type="ECO:0000313" key="5">
    <source>
        <dbReference type="Proteomes" id="UP001152599"/>
    </source>
</evidence>
<evidence type="ECO:0000256" key="1">
    <source>
        <dbReference type="ARBA" id="ARBA00006484"/>
    </source>
</evidence>
<dbReference type="Proteomes" id="UP001152599">
    <property type="component" value="Unassembled WGS sequence"/>
</dbReference>
<dbReference type="PANTHER" id="PTHR42901:SF1">
    <property type="entry name" value="ALCOHOL DEHYDROGENASE"/>
    <property type="match status" value="1"/>
</dbReference>
<dbReference type="InterPro" id="IPR020904">
    <property type="entry name" value="Sc_DH/Rdtase_CS"/>
</dbReference>
<sequence length="251" mass="27496">MKRIAFVTGATSGIGESLAYQLSTMDYKLILCGRNQQKLDRLQSDLSSQTEIITLKFDVRDKQAVYDAVNSLPDEWKKIQVLVNNAGNAHGLAEFKDAIMQDLEDMIDINVKGVMYVSKVVIPLMIENAPGHIVNISSIAGKSTYKNGVGYCASKKAVEAISEGFRLELLDKNIKVSNIAPGLVETNFSMVRFKGDEERSKAVYSGYDALQAKDVSNLIMYILEAPAHVNIADVTILPKAQASSTDLVKDS</sequence>
<dbReference type="Pfam" id="PF00106">
    <property type="entry name" value="adh_short"/>
    <property type="match status" value="1"/>
</dbReference>
<dbReference type="PRINTS" id="PR00081">
    <property type="entry name" value="GDHRDH"/>
</dbReference>
<dbReference type="InterPro" id="IPR002347">
    <property type="entry name" value="SDR_fam"/>
</dbReference>
<protein>
    <submittedName>
        <fullName evidence="4">SDR family NAD(P)-dependent oxidoreductase</fullName>
    </submittedName>
</protein>
<comment type="caution">
    <text evidence="4">The sequence shown here is derived from an EMBL/GenBank/DDBJ whole genome shotgun (WGS) entry which is preliminary data.</text>
</comment>
<dbReference type="GO" id="GO:0016616">
    <property type="term" value="F:oxidoreductase activity, acting on the CH-OH group of donors, NAD or NADP as acceptor"/>
    <property type="evidence" value="ECO:0007669"/>
    <property type="project" value="UniProtKB-ARBA"/>
</dbReference>
<dbReference type="PROSITE" id="PS00061">
    <property type="entry name" value="ADH_SHORT"/>
    <property type="match status" value="1"/>
</dbReference>
<evidence type="ECO:0000256" key="3">
    <source>
        <dbReference type="RuleBase" id="RU000363"/>
    </source>
</evidence>
<dbReference type="Gene3D" id="3.40.50.720">
    <property type="entry name" value="NAD(P)-binding Rossmann-like Domain"/>
    <property type="match status" value="1"/>
</dbReference>
<organism evidence="4 5">
    <name type="scientific">Profundicola chukchiensis</name>
    <dbReference type="NCBI Taxonomy" id="2961959"/>
    <lineage>
        <taxon>Bacteria</taxon>
        <taxon>Pseudomonadati</taxon>
        <taxon>Bacteroidota</taxon>
        <taxon>Flavobacteriia</taxon>
        <taxon>Flavobacteriales</taxon>
        <taxon>Weeksellaceae</taxon>
        <taxon>Profundicola</taxon>
    </lineage>
</organism>
<dbReference type="SUPFAM" id="SSF51735">
    <property type="entry name" value="NAD(P)-binding Rossmann-fold domains"/>
    <property type="match status" value="1"/>
</dbReference>
<dbReference type="FunFam" id="3.40.50.720:FF:000047">
    <property type="entry name" value="NADP-dependent L-serine/L-allo-threonine dehydrogenase"/>
    <property type="match status" value="1"/>
</dbReference>
<proteinExistence type="inferred from homology"/>
<keyword evidence="5" id="KW-1185">Reference proteome</keyword>
<dbReference type="PANTHER" id="PTHR42901">
    <property type="entry name" value="ALCOHOL DEHYDROGENASE"/>
    <property type="match status" value="1"/>
</dbReference>
<dbReference type="InterPro" id="IPR036291">
    <property type="entry name" value="NAD(P)-bd_dom_sf"/>
</dbReference>
<gene>
    <name evidence="4" type="ORF">NMK71_08715</name>
</gene>
<name>A0A9X4N3Z1_9FLAO</name>
<dbReference type="EMBL" id="JANCMU010000005">
    <property type="protein sequence ID" value="MDG4946494.1"/>
    <property type="molecule type" value="Genomic_DNA"/>
</dbReference>
<evidence type="ECO:0000256" key="2">
    <source>
        <dbReference type="ARBA" id="ARBA00023002"/>
    </source>
</evidence>
<comment type="similarity">
    <text evidence="1 3">Belongs to the short-chain dehydrogenases/reductases (SDR) family.</text>
</comment>
<dbReference type="RefSeq" id="WP_304420889.1">
    <property type="nucleotide sequence ID" value="NZ_JANCMU010000005.1"/>
</dbReference>
<dbReference type="AlphaFoldDB" id="A0A9X4N3Z1"/>
<keyword evidence="2" id="KW-0560">Oxidoreductase</keyword>